<dbReference type="EMBL" id="JBHSTP010000002">
    <property type="protein sequence ID" value="MFC6356538.1"/>
    <property type="molecule type" value="Genomic_DNA"/>
</dbReference>
<reference evidence="4" key="1">
    <citation type="journal article" date="2019" name="Int. J. Syst. Evol. Microbiol.">
        <title>The Global Catalogue of Microorganisms (GCM) 10K type strain sequencing project: providing services to taxonomists for standard genome sequencing and annotation.</title>
        <authorList>
            <consortium name="The Broad Institute Genomics Platform"/>
            <consortium name="The Broad Institute Genome Sequencing Center for Infectious Disease"/>
            <person name="Wu L."/>
            <person name="Ma J."/>
        </authorList>
    </citation>
    <scope>NUCLEOTIDE SEQUENCE [LARGE SCALE GENOMIC DNA]</scope>
    <source>
        <strain evidence="4">CCUG 43304</strain>
    </source>
</reference>
<dbReference type="PANTHER" id="PTHR34473:SF3">
    <property type="entry name" value="TRANSMEMBRANE PROTEIN-RELATED"/>
    <property type="match status" value="1"/>
</dbReference>
<organism evidence="3 4">
    <name type="scientific">Luethyella okanaganae</name>
    <dbReference type="NCBI Taxonomy" id="69372"/>
    <lineage>
        <taxon>Bacteria</taxon>
        <taxon>Bacillati</taxon>
        <taxon>Actinomycetota</taxon>
        <taxon>Actinomycetes</taxon>
        <taxon>Micrococcales</taxon>
        <taxon>Microbacteriaceae</taxon>
        <taxon>Luethyella</taxon>
    </lineage>
</organism>
<comment type="caution">
    <text evidence="3">The sequence shown here is derived from an EMBL/GenBank/DDBJ whole genome shotgun (WGS) entry which is preliminary data.</text>
</comment>
<dbReference type="PANTHER" id="PTHR34473">
    <property type="entry name" value="UPF0699 TRANSMEMBRANE PROTEIN YDBS"/>
    <property type="match status" value="1"/>
</dbReference>
<dbReference type="Pfam" id="PF03703">
    <property type="entry name" value="bPH_2"/>
    <property type="match status" value="1"/>
</dbReference>
<feature type="transmembrane region" description="Helical" evidence="1">
    <location>
        <begin position="34"/>
        <end position="54"/>
    </location>
</feature>
<keyword evidence="1" id="KW-0472">Membrane</keyword>
<keyword evidence="1" id="KW-1133">Transmembrane helix</keyword>
<dbReference type="Proteomes" id="UP001596306">
    <property type="component" value="Unassembled WGS sequence"/>
</dbReference>
<protein>
    <submittedName>
        <fullName evidence="3">PH domain-containing protein</fullName>
    </submittedName>
</protein>
<sequence length="169" mass="18616">MTEDGLMDAQRDRSTMASGEALPRAALRYENLRTLSAAVTFAVLLIAAALFVKIDWVEFVALWILLPLCVLGTLIDIAVVNRLQYRAYRYTVDRSTVEIWHGLLMRSRTTISTVQILSVDIVRGPLLRSCGLASIVFRTVGGTIKLGPVTPTAAEGVRTRVMRTLEVAP</sequence>
<keyword evidence="1" id="KW-0812">Transmembrane</keyword>
<evidence type="ECO:0000313" key="4">
    <source>
        <dbReference type="Proteomes" id="UP001596306"/>
    </source>
</evidence>
<gene>
    <name evidence="3" type="ORF">ACFQB0_10505</name>
</gene>
<name>A0ABW1VFI1_9MICO</name>
<evidence type="ECO:0000313" key="3">
    <source>
        <dbReference type="EMBL" id="MFC6356538.1"/>
    </source>
</evidence>
<feature type="transmembrane region" description="Helical" evidence="1">
    <location>
        <begin position="60"/>
        <end position="80"/>
    </location>
</feature>
<dbReference type="RefSeq" id="WP_386731093.1">
    <property type="nucleotide sequence ID" value="NZ_JBHSTP010000002.1"/>
</dbReference>
<proteinExistence type="predicted"/>
<evidence type="ECO:0000256" key="1">
    <source>
        <dbReference type="SAM" id="Phobius"/>
    </source>
</evidence>
<feature type="domain" description="YdbS-like PH" evidence="2">
    <location>
        <begin position="85"/>
        <end position="145"/>
    </location>
</feature>
<dbReference type="InterPro" id="IPR005182">
    <property type="entry name" value="YdbS-like_PH"/>
</dbReference>
<keyword evidence="4" id="KW-1185">Reference proteome</keyword>
<accession>A0ABW1VFI1</accession>
<evidence type="ECO:0000259" key="2">
    <source>
        <dbReference type="Pfam" id="PF03703"/>
    </source>
</evidence>